<accession>A0A9X1VBJ0</accession>
<proteinExistence type="predicted"/>
<dbReference type="Proteomes" id="UP001139193">
    <property type="component" value="Unassembled WGS sequence"/>
</dbReference>
<reference evidence="1" key="1">
    <citation type="submission" date="2022-03" db="EMBL/GenBank/DDBJ databases">
        <title>Bacterial whole genome sequence for Hymenobacter sp. DH14.</title>
        <authorList>
            <person name="Le V."/>
        </authorList>
    </citation>
    <scope>NUCLEOTIDE SEQUENCE</scope>
    <source>
        <strain evidence="1">DH14</strain>
    </source>
</reference>
<dbReference type="RefSeq" id="WP_241934343.1">
    <property type="nucleotide sequence ID" value="NZ_JALBGC010000001.1"/>
</dbReference>
<keyword evidence="2" id="KW-1185">Reference proteome</keyword>
<dbReference type="EMBL" id="JALBGC010000001">
    <property type="protein sequence ID" value="MCI1186059.1"/>
    <property type="molecule type" value="Genomic_DNA"/>
</dbReference>
<evidence type="ECO:0000313" key="2">
    <source>
        <dbReference type="Proteomes" id="UP001139193"/>
    </source>
</evidence>
<dbReference type="AlphaFoldDB" id="A0A9X1VBJ0"/>
<evidence type="ECO:0000313" key="1">
    <source>
        <dbReference type="EMBL" id="MCI1186059.1"/>
    </source>
</evidence>
<protein>
    <submittedName>
        <fullName evidence="1">Uncharacterized protein</fullName>
    </submittedName>
</protein>
<organism evidence="1 2">
    <name type="scientific">Hymenobacter cyanobacteriorum</name>
    <dbReference type="NCBI Taxonomy" id="2926463"/>
    <lineage>
        <taxon>Bacteria</taxon>
        <taxon>Pseudomonadati</taxon>
        <taxon>Bacteroidota</taxon>
        <taxon>Cytophagia</taxon>
        <taxon>Cytophagales</taxon>
        <taxon>Hymenobacteraceae</taxon>
        <taxon>Hymenobacter</taxon>
    </lineage>
</organism>
<sequence length="106" mass="11370">MPYFIRHTPGARPVEATQWFPGQELPGVSAESAGHPGGGGLLPVPPHAYVHTRKGILTVFAGDWIITEPNGELHVCQHRLFEQNYAPVEVDTEPGPAAPSPIETGI</sequence>
<gene>
    <name evidence="1" type="ORF">MON38_01415</name>
</gene>
<name>A0A9X1VBJ0_9BACT</name>
<comment type="caution">
    <text evidence="1">The sequence shown here is derived from an EMBL/GenBank/DDBJ whole genome shotgun (WGS) entry which is preliminary data.</text>
</comment>